<protein>
    <submittedName>
        <fullName evidence="1">Uncharacterized protein</fullName>
    </submittedName>
</protein>
<comment type="caution">
    <text evidence="1">The sequence shown here is derived from an EMBL/GenBank/DDBJ whole genome shotgun (WGS) entry which is preliminary data.</text>
</comment>
<evidence type="ECO:0000313" key="2">
    <source>
        <dbReference type="Proteomes" id="UP000274822"/>
    </source>
</evidence>
<dbReference type="AlphaFoldDB" id="A0A433P7Y7"/>
<accession>A0A433P7Y7</accession>
<proteinExistence type="predicted"/>
<keyword evidence="2" id="KW-1185">Reference proteome</keyword>
<dbReference type="EMBL" id="RBNJ01029204">
    <property type="protein sequence ID" value="RUS13651.1"/>
    <property type="molecule type" value="Genomic_DNA"/>
</dbReference>
<sequence length="123" mass="13761">MFVGFHNPSLSQHTRPYIASLSGPSSLIKPEFPYLRIPDNIQQADNVWPSCEILQYFNLALDLLLLDGLEDLDNALLAVDDVHALEDLRVLASADLADNLIVILNAVSETMRCVWKSVTKLNR</sequence>
<organism evidence="1 2">
    <name type="scientific">Jimgerdemannia flammicorona</name>
    <dbReference type="NCBI Taxonomy" id="994334"/>
    <lineage>
        <taxon>Eukaryota</taxon>
        <taxon>Fungi</taxon>
        <taxon>Fungi incertae sedis</taxon>
        <taxon>Mucoromycota</taxon>
        <taxon>Mucoromycotina</taxon>
        <taxon>Endogonomycetes</taxon>
        <taxon>Endogonales</taxon>
        <taxon>Endogonaceae</taxon>
        <taxon>Jimgerdemannia</taxon>
    </lineage>
</organism>
<name>A0A433P7Y7_9FUNG</name>
<gene>
    <name evidence="1" type="ORF">BC938DRAFT_477744</name>
</gene>
<dbReference type="Proteomes" id="UP000274822">
    <property type="component" value="Unassembled WGS sequence"/>
</dbReference>
<evidence type="ECO:0000313" key="1">
    <source>
        <dbReference type="EMBL" id="RUS13651.1"/>
    </source>
</evidence>
<reference evidence="1 2" key="1">
    <citation type="journal article" date="2018" name="New Phytol.">
        <title>Phylogenomics of Endogonaceae and evolution of mycorrhizas within Mucoromycota.</title>
        <authorList>
            <person name="Chang Y."/>
            <person name="Desiro A."/>
            <person name="Na H."/>
            <person name="Sandor L."/>
            <person name="Lipzen A."/>
            <person name="Clum A."/>
            <person name="Barry K."/>
            <person name="Grigoriev I.V."/>
            <person name="Martin F.M."/>
            <person name="Stajich J.E."/>
            <person name="Smith M.E."/>
            <person name="Bonito G."/>
            <person name="Spatafora J.W."/>
        </authorList>
    </citation>
    <scope>NUCLEOTIDE SEQUENCE [LARGE SCALE GENOMIC DNA]</scope>
    <source>
        <strain evidence="1 2">AD002</strain>
    </source>
</reference>